<accession>A0A6J6ML95</accession>
<dbReference type="Pfam" id="PF10609">
    <property type="entry name" value="ParA"/>
    <property type="match status" value="1"/>
</dbReference>
<dbReference type="Gene3D" id="3.30.300.130">
    <property type="entry name" value="Fe-S cluster assembly (FSCA)"/>
    <property type="match status" value="1"/>
</dbReference>
<evidence type="ECO:0000256" key="2">
    <source>
        <dbReference type="ARBA" id="ARBA00022741"/>
    </source>
</evidence>
<evidence type="ECO:0000256" key="3">
    <source>
        <dbReference type="ARBA" id="ARBA00022840"/>
    </source>
</evidence>
<evidence type="ECO:0000259" key="6">
    <source>
        <dbReference type="Pfam" id="PF01883"/>
    </source>
</evidence>
<dbReference type="InterPro" id="IPR000808">
    <property type="entry name" value="Mrp-like_CS"/>
</dbReference>
<dbReference type="SUPFAM" id="SSF52540">
    <property type="entry name" value="P-loop containing nucleoside triphosphate hydrolases"/>
    <property type="match status" value="1"/>
</dbReference>
<evidence type="ECO:0000313" key="7">
    <source>
        <dbReference type="EMBL" id="CAB4673604.1"/>
    </source>
</evidence>
<dbReference type="GO" id="GO:0016226">
    <property type="term" value="P:iron-sulfur cluster assembly"/>
    <property type="evidence" value="ECO:0007669"/>
    <property type="project" value="InterPro"/>
</dbReference>
<dbReference type="CDD" id="cd02037">
    <property type="entry name" value="Mrp_NBP35"/>
    <property type="match status" value="1"/>
</dbReference>
<dbReference type="GO" id="GO:0005524">
    <property type="term" value="F:ATP binding"/>
    <property type="evidence" value="ECO:0007669"/>
    <property type="project" value="UniProtKB-KW"/>
</dbReference>
<dbReference type="GO" id="GO:0140663">
    <property type="term" value="F:ATP-dependent FeS chaperone activity"/>
    <property type="evidence" value="ECO:0007669"/>
    <property type="project" value="InterPro"/>
</dbReference>
<dbReference type="SUPFAM" id="SSF117916">
    <property type="entry name" value="Fe-S cluster assembly (FSCA) domain-like"/>
    <property type="match status" value="1"/>
</dbReference>
<evidence type="ECO:0000256" key="1">
    <source>
        <dbReference type="ARBA" id="ARBA00022723"/>
    </source>
</evidence>
<dbReference type="HAMAP" id="MF_02040">
    <property type="entry name" value="Mrp_NBP35"/>
    <property type="match status" value="1"/>
</dbReference>
<gene>
    <name evidence="7" type="ORF">UFOPK2242_01600</name>
</gene>
<organism evidence="7">
    <name type="scientific">freshwater metagenome</name>
    <dbReference type="NCBI Taxonomy" id="449393"/>
    <lineage>
        <taxon>unclassified sequences</taxon>
        <taxon>metagenomes</taxon>
        <taxon>ecological metagenomes</taxon>
    </lineage>
</organism>
<dbReference type="InterPro" id="IPR033756">
    <property type="entry name" value="YlxH/NBP35"/>
</dbReference>
<dbReference type="InterPro" id="IPR002744">
    <property type="entry name" value="MIP18-like"/>
</dbReference>
<dbReference type="EMBL" id="CAEZWM010000272">
    <property type="protein sequence ID" value="CAB4673604.1"/>
    <property type="molecule type" value="Genomic_DNA"/>
</dbReference>
<sequence length="395" mass="41291">MDMPDSKSPAFSKVDPETVRGILGGVIDPELRAPITDLGMVGEIKVDGSAVAVQIVLTTLGCPLRAQIKKEVISKVASLPGVEGVTIDWIEMTPEQKAKTMDTARKRAQADAPETEIPPTARVLAIASGKGGVGKSSITVNLAAALANRGLTVGVLDADIWGFSVPRMLGVSKRLGGTDGKIEPNELKVGDGLLKVVSMGFLVEDEGTALMWRGLLLTKALEQFLTDVRWGHLDYLLIDMPPGTGDVQMGLARLLPQAEMLVVTTPARAAQQVAVRVADMARRSNMKVAGVIENMSELVLADGQRIAVFGSGGGEALAARTEAPLIARIPLEPSVSAGGDNGKPVSLDGVGPAADAFRDLAALIVNELVPPLDMAGCTARILEAAAAAFDDRDRA</sequence>
<keyword evidence="1" id="KW-0479">Metal-binding</keyword>
<dbReference type="GO" id="GO:0051539">
    <property type="term" value="F:4 iron, 4 sulfur cluster binding"/>
    <property type="evidence" value="ECO:0007669"/>
    <property type="project" value="TreeGrafter"/>
</dbReference>
<name>A0A6J6ML95_9ZZZZ</name>
<evidence type="ECO:0000256" key="4">
    <source>
        <dbReference type="ARBA" id="ARBA00023004"/>
    </source>
</evidence>
<reference evidence="7" key="1">
    <citation type="submission" date="2020-05" db="EMBL/GenBank/DDBJ databases">
        <authorList>
            <person name="Chiriac C."/>
            <person name="Salcher M."/>
            <person name="Ghai R."/>
            <person name="Kavagutti S V."/>
        </authorList>
    </citation>
    <scope>NUCLEOTIDE SEQUENCE</scope>
</reference>
<dbReference type="PROSITE" id="PS01215">
    <property type="entry name" value="MRP"/>
    <property type="match status" value="1"/>
</dbReference>
<protein>
    <submittedName>
        <fullName evidence="7">Unannotated protein</fullName>
    </submittedName>
</protein>
<keyword evidence="4" id="KW-0408">Iron</keyword>
<proteinExistence type="inferred from homology"/>
<dbReference type="InterPro" id="IPR034904">
    <property type="entry name" value="FSCA_dom_sf"/>
</dbReference>
<dbReference type="AlphaFoldDB" id="A0A6J6ML95"/>
<dbReference type="Gene3D" id="3.40.50.300">
    <property type="entry name" value="P-loop containing nucleotide triphosphate hydrolases"/>
    <property type="match status" value="1"/>
</dbReference>
<dbReference type="PANTHER" id="PTHR42961:SF2">
    <property type="entry name" value="IRON-SULFUR PROTEIN NUBPL"/>
    <property type="match status" value="1"/>
</dbReference>
<dbReference type="GO" id="GO:0046872">
    <property type="term" value="F:metal ion binding"/>
    <property type="evidence" value="ECO:0007669"/>
    <property type="project" value="UniProtKB-KW"/>
</dbReference>
<evidence type="ECO:0000256" key="5">
    <source>
        <dbReference type="ARBA" id="ARBA00023014"/>
    </source>
</evidence>
<dbReference type="InterPro" id="IPR019591">
    <property type="entry name" value="Mrp/NBP35_ATP-bd"/>
</dbReference>
<keyword evidence="5" id="KW-0411">Iron-sulfur</keyword>
<feature type="domain" description="MIP18 family-like" evidence="6">
    <location>
        <begin position="17"/>
        <end position="86"/>
    </location>
</feature>
<dbReference type="Pfam" id="PF01883">
    <property type="entry name" value="FeS_assembly_P"/>
    <property type="match status" value="1"/>
</dbReference>
<keyword evidence="3" id="KW-0067">ATP-binding</keyword>
<dbReference type="InterPro" id="IPR027417">
    <property type="entry name" value="P-loop_NTPase"/>
</dbReference>
<dbReference type="InterPro" id="IPR044304">
    <property type="entry name" value="NUBPL-like"/>
</dbReference>
<keyword evidence="2" id="KW-0547">Nucleotide-binding</keyword>
<dbReference type="PANTHER" id="PTHR42961">
    <property type="entry name" value="IRON-SULFUR PROTEIN NUBPL"/>
    <property type="match status" value="1"/>
</dbReference>